<accession>A0ABN9EFI1</accession>
<dbReference type="InterPro" id="IPR008979">
    <property type="entry name" value="Galactose-bd-like_sf"/>
</dbReference>
<comment type="caution">
    <text evidence="2">The sequence shown here is derived from an EMBL/GenBank/DDBJ whole genome shotgun (WGS) entry which is preliminary data.</text>
</comment>
<feature type="non-terminal residue" evidence="2">
    <location>
        <position position="1"/>
    </location>
</feature>
<reference evidence="2" key="1">
    <citation type="submission" date="2023-05" db="EMBL/GenBank/DDBJ databases">
        <authorList>
            <person name="Stuckert A."/>
        </authorList>
    </citation>
    <scope>NUCLEOTIDE SEQUENCE</scope>
</reference>
<dbReference type="PANTHER" id="PTHR24543">
    <property type="entry name" value="MULTICOPPER OXIDASE-RELATED"/>
    <property type="match status" value="1"/>
</dbReference>
<feature type="domain" description="F5/8 type C" evidence="1">
    <location>
        <begin position="1"/>
        <end position="106"/>
    </location>
</feature>
<dbReference type="PROSITE" id="PS50022">
    <property type="entry name" value="FA58C_3"/>
    <property type="match status" value="1"/>
</dbReference>
<protein>
    <recommendedName>
        <fullName evidence="1">F5/8 type C domain-containing protein</fullName>
    </recommendedName>
</protein>
<proteinExistence type="predicted"/>
<dbReference type="SUPFAM" id="SSF49785">
    <property type="entry name" value="Galactose-binding domain-like"/>
    <property type="match status" value="1"/>
</dbReference>
<dbReference type="EMBL" id="CATNWA010015352">
    <property type="protein sequence ID" value="CAI9582301.1"/>
    <property type="molecule type" value="Genomic_DNA"/>
</dbReference>
<evidence type="ECO:0000313" key="2">
    <source>
        <dbReference type="EMBL" id="CAI9582301.1"/>
    </source>
</evidence>
<feature type="non-terminal residue" evidence="2">
    <location>
        <position position="106"/>
    </location>
</feature>
<keyword evidence="3" id="KW-1185">Reference proteome</keyword>
<sequence length="106" mass="12009">SSYKENNPPDAGRLNIVPNILNIVPGWRPLDSDKQPYFQIDFLQPTFISAIITQGGRQSGGYITKYHLMYSNDGRVYQNFTGQEKTSPQKLQIFEANSDSNSPVRQ</sequence>
<gene>
    <name evidence="2" type="ORF">SPARVUS_LOCUS9641352</name>
</gene>
<organism evidence="2 3">
    <name type="scientific">Staurois parvus</name>
    <dbReference type="NCBI Taxonomy" id="386267"/>
    <lineage>
        <taxon>Eukaryota</taxon>
        <taxon>Metazoa</taxon>
        <taxon>Chordata</taxon>
        <taxon>Craniata</taxon>
        <taxon>Vertebrata</taxon>
        <taxon>Euteleostomi</taxon>
        <taxon>Amphibia</taxon>
        <taxon>Batrachia</taxon>
        <taxon>Anura</taxon>
        <taxon>Neobatrachia</taxon>
        <taxon>Ranoidea</taxon>
        <taxon>Ranidae</taxon>
        <taxon>Staurois</taxon>
    </lineage>
</organism>
<dbReference type="Gene3D" id="2.60.120.260">
    <property type="entry name" value="Galactose-binding domain-like"/>
    <property type="match status" value="1"/>
</dbReference>
<evidence type="ECO:0000313" key="3">
    <source>
        <dbReference type="Proteomes" id="UP001162483"/>
    </source>
</evidence>
<dbReference type="InterPro" id="IPR000421">
    <property type="entry name" value="FA58C"/>
</dbReference>
<name>A0ABN9EFI1_9NEOB</name>
<dbReference type="Proteomes" id="UP001162483">
    <property type="component" value="Unassembled WGS sequence"/>
</dbReference>
<dbReference type="Pfam" id="PF00754">
    <property type="entry name" value="F5_F8_type_C"/>
    <property type="match status" value="1"/>
</dbReference>
<evidence type="ECO:0000259" key="1">
    <source>
        <dbReference type="PROSITE" id="PS50022"/>
    </source>
</evidence>